<evidence type="ECO:0000256" key="6">
    <source>
        <dbReference type="ARBA" id="ARBA00022840"/>
    </source>
</evidence>
<dbReference type="SUPFAM" id="SSF52540">
    <property type="entry name" value="P-loop containing nucleoside triphosphate hydrolases"/>
    <property type="match status" value="1"/>
</dbReference>
<keyword evidence="3 12" id="KW-0547">Nucleotide-binding</keyword>
<comment type="caution">
    <text evidence="16">The sequence shown here is derived from an EMBL/GenBank/DDBJ whole genome shotgun (WGS) entry which is preliminary data.</text>
</comment>
<proteinExistence type="inferred from homology"/>
<dbReference type="Gene3D" id="2.60.40.1450">
    <property type="entry name" value="LAG1, DNA binding domain"/>
    <property type="match status" value="1"/>
</dbReference>
<comment type="function">
    <text evidence="12">RNA helicase.</text>
</comment>
<dbReference type="GO" id="GO:0003700">
    <property type="term" value="F:DNA-binding transcription factor activity"/>
    <property type="evidence" value="ECO:0007669"/>
    <property type="project" value="InterPro"/>
</dbReference>
<dbReference type="SUPFAM" id="SSF49417">
    <property type="entry name" value="p53-like transcription factors"/>
    <property type="match status" value="1"/>
</dbReference>
<evidence type="ECO:0000256" key="1">
    <source>
        <dbReference type="ARBA" id="ARBA00004123"/>
    </source>
</evidence>
<comment type="subcellular location">
    <subcellularLocation>
        <location evidence="1">Nucleus</location>
    </subcellularLocation>
</comment>
<feature type="compositionally biased region" description="Low complexity" evidence="13">
    <location>
        <begin position="1204"/>
        <end position="1216"/>
    </location>
</feature>
<protein>
    <recommendedName>
        <fullName evidence="12">ATP-dependent RNA helicase</fullName>
        <ecNumber evidence="12">3.6.4.13</ecNumber>
    </recommendedName>
</protein>
<keyword evidence="9" id="KW-0238">DNA-binding</keyword>
<evidence type="ECO:0000259" key="14">
    <source>
        <dbReference type="PROSITE" id="PS51192"/>
    </source>
</evidence>
<feature type="compositionally biased region" description="Basic residues" evidence="13">
    <location>
        <begin position="21"/>
        <end position="43"/>
    </location>
</feature>
<evidence type="ECO:0000256" key="12">
    <source>
        <dbReference type="RuleBase" id="RU365068"/>
    </source>
</evidence>
<evidence type="ECO:0000256" key="5">
    <source>
        <dbReference type="ARBA" id="ARBA00022806"/>
    </source>
</evidence>
<dbReference type="InterPro" id="IPR015351">
    <property type="entry name" value="RBP-J/Cbf11/Cbf12_DNA-bd"/>
</dbReference>
<keyword evidence="8" id="KW-0805">Transcription regulation</keyword>
<comment type="catalytic activity">
    <reaction evidence="12">
        <text>ATP + H2O = ADP + phosphate + H(+)</text>
        <dbReference type="Rhea" id="RHEA:13065"/>
        <dbReference type="ChEBI" id="CHEBI:15377"/>
        <dbReference type="ChEBI" id="CHEBI:15378"/>
        <dbReference type="ChEBI" id="CHEBI:30616"/>
        <dbReference type="ChEBI" id="CHEBI:43474"/>
        <dbReference type="ChEBI" id="CHEBI:456216"/>
        <dbReference type="EC" id="3.6.4.13"/>
    </reaction>
</comment>
<dbReference type="GO" id="GO:0003724">
    <property type="term" value="F:RNA helicase activity"/>
    <property type="evidence" value="ECO:0007669"/>
    <property type="project" value="UniProtKB-EC"/>
</dbReference>
<dbReference type="InterPro" id="IPR037095">
    <property type="entry name" value="RBP-J/Cbf11_DNA-bd_sf"/>
</dbReference>
<feature type="compositionally biased region" description="Basic and acidic residues" evidence="13">
    <location>
        <begin position="83"/>
        <end position="98"/>
    </location>
</feature>
<dbReference type="PROSITE" id="PS51192">
    <property type="entry name" value="HELICASE_ATP_BIND_1"/>
    <property type="match status" value="1"/>
</dbReference>
<dbReference type="InterPro" id="IPR027417">
    <property type="entry name" value="P-loop_NTPase"/>
</dbReference>
<keyword evidence="10" id="KW-0804">Transcription</keyword>
<sequence length="1474" mass="162999">MTTAAPAPTLKKEKTAAKLRYLNKKKIRRKANQAAAPKKKKRRVEPGEQDAKVSGGGDRGISSSSSNSDSSDSSESSSSDSSDSDRDEKIEKPEKPEISENPEIPNIPEISQEIPQQPPQLPLLSFPEPQNLNVASTEDLKKLGLPDVFANEISIDANQSFPSTQAHTLGLGGRLSNRLIQIGFESLFAVQLAAIPLLIGDMNDGIRHPLYPAESPRDICVSAPTGSGKTLGYTLPIVEVLSRRIVTRLRALIVLPTRDLVSQVRETFELFAKGTDLKIGTITGQQSFQQEQAKLVGETDTMLVNLITTPGRLIDHINSTPNFTVQHLRFLVIDEADRLMNQSFQSWIDRVQIALTTPIKIPPRTDAHDALGGTNKHDLMETFERPQRGVQKMLFSATLTTDPSKIRSLHLNDPKFVVVRNEKVEDYAIPSTLEERMIVSETAYKPLMLLHLLYQRGVKRALCFTKSVESATRLMHLLRLFNDQVGNGPTVASFSSDLSPQERQKMLTKFKDGEVDMLVSTDVIARGIDVQGIENVINYDIPLDMPKYVHRVGRTARAGLVGTAWTLVEVQEAKYFKGYTKNAKHQVKKVRPTTKEVEPLMEAYDMALTTTMDFNFSNYSIEDHAQPPTSYDGYDPLSISPGEGATEAEVKVEAEDIQQPLQYKYNKHRGSVPSLSSAFSSFTVDQQSPVTPSGYFGHPFASLSNANRHSISVVAPSDTFIKPANVIPPLPPQHEQQEQHLQQVHHPAQVSRHNDQEDEKLSARIVITLKNFLNAPHRMNFGEQIISITTPQTAQKSYGNEKRFIAPPPQVCLIGKNWNSDINNKKSGQSHALGQLSPSVEVKLGNSREAHHCDLKWTEFQSHPAQASQVTQATQTGNMPLTPPSSSPNSSKSDSHDDTSDISDNNSNNRMMHGKAVAKHLHISEVSDDRRITNCNAQVIIPSLLSSNPFKGSFSLPNMNIISKASKQRKPKRNEDICVFHGSLVSLYNRAKSQTSSTRYLTVTGTPAVWPLGSDYQINNEEGIDLRNATFTPDANYWDPFIIWMYDTEYAQDRLPNVPSDWPTPPVGALPTGMYTTAIRANSVVVLQSLAHGVVSPPLIVRRGGKGSSVTGGGNVEQQRRRSSLDSNANQHRQVGCIKGSVLGEPTVQLNKVGLELAAQTQTPSQTDGNDLEASGMYLTCVDELIRLITPPKAHEGPVEFPHKNQNSNSNYKYNQEGASKSRRTSYQSDMHDMYEESGADVSYKPRSRRTSVRRSSISNESGGRNKRRSSHYDANNLDAFAEDGMTWSLDVGEIALWTLSCAEVHNHHIYTPEFTPGANLPLDTLNKRTNLDGAIAIAIPYLDSWVHCDVRTKRRYSGEEIEGEMVDIVKVIGKNFDVFSNDTADIYLGGKIRKARGVGLGLDLGEEGKTSMHDEEVAVWRSAYVNYISNEELIVGLPNLRDIDGELVDNSLTLIAVLKQNGCIIPSCVTVTI</sequence>
<dbReference type="EC" id="3.6.4.13" evidence="12"/>
<feature type="region of interest" description="Disordered" evidence="13">
    <location>
        <begin position="1"/>
        <end position="105"/>
    </location>
</feature>
<dbReference type="GO" id="GO:0006357">
    <property type="term" value="P:regulation of transcription by RNA polymerase II"/>
    <property type="evidence" value="ECO:0007669"/>
    <property type="project" value="InterPro"/>
</dbReference>
<name>A0A4T0JH34_WALIC</name>
<dbReference type="PROSITE" id="PS00039">
    <property type="entry name" value="DEAD_ATP_HELICASE"/>
    <property type="match status" value="1"/>
</dbReference>
<dbReference type="Pfam" id="PF00270">
    <property type="entry name" value="DEAD"/>
    <property type="match status" value="1"/>
</dbReference>
<feature type="compositionally biased region" description="Low complexity" evidence="13">
    <location>
        <begin position="62"/>
        <end position="81"/>
    </location>
</feature>
<dbReference type="Pfam" id="PF09271">
    <property type="entry name" value="LAG1-DNAbind"/>
    <property type="match status" value="1"/>
</dbReference>
<dbReference type="GO" id="GO:0005634">
    <property type="term" value="C:nucleus"/>
    <property type="evidence" value="ECO:0007669"/>
    <property type="project" value="UniProtKB-SubCell"/>
</dbReference>
<keyword evidence="7 12" id="KW-0694">RNA-binding</keyword>
<feature type="region of interest" description="Disordered" evidence="13">
    <location>
        <begin position="1195"/>
        <end position="1271"/>
    </location>
</feature>
<feature type="compositionally biased region" description="Low complexity" evidence="13">
    <location>
        <begin position="865"/>
        <end position="876"/>
    </location>
</feature>
<feature type="region of interest" description="Disordered" evidence="13">
    <location>
        <begin position="1102"/>
        <end position="1131"/>
    </location>
</feature>
<evidence type="ECO:0000256" key="3">
    <source>
        <dbReference type="ARBA" id="ARBA00022741"/>
    </source>
</evidence>
<feature type="domain" description="Helicase C-terminal" evidence="15">
    <location>
        <begin position="448"/>
        <end position="598"/>
    </location>
</feature>
<dbReference type="Proteomes" id="UP000310689">
    <property type="component" value="Unassembled WGS sequence"/>
</dbReference>
<reference evidence="16 17" key="1">
    <citation type="submission" date="2019-03" db="EMBL/GenBank/DDBJ databases">
        <title>Sequencing 23 genomes of Wallemia ichthyophaga.</title>
        <authorList>
            <person name="Gostincar C."/>
        </authorList>
    </citation>
    <scope>NUCLEOTIDE SEQUENCE [LARGE SCALE GENOMIC DNA]</scope>
    <source>
        <strain evidence="16 17">EXF-6200</strain>
    </source>
</reference>
<evidence type="ECO:0000256" key="7">
    <source>
        <dbReference type="ARBA" id="ARBA00022884"/>
    </source>
</evidence>
<organism evidence="16 17">
    <name type="scientific">Wallemia ichthyophaga</name>
    <dbReference type="NCBI Taxonomy" id="245174"/>
    <lineage>
        <taxon>Eukaryota</taxon>
        <taxon>Fungi</taxon>
        <taxon>Dikarya</taxon>
        <taxon>Basidiomycota</taxon>
        <taxon>Wallemiomycotina</taxon>
        <taxon>Wallemiomycetes</taxon>
        <taxon>Wallemiales</taxon>
        <taxon>Wallemiaceae</taxon>
        <taxon>Wallemia</taxon>
    </lineage>
</organism>
<dbReference type="InterPro" id="IPR008967">
    <property type="entry name" value="p53-like_TF_DNA-bd_sf"/>
</dbReference>
<dbReference type="SMART" id="SM01268">
    <property type="entry name" value="BTD"/>
    <property type="match status" value="1"/>
</dbReference>
<dbReference type="EMBL" id="SPOI01000013">
    <property type="protein sequence ID" value="TIB41948.1"/>
    <property type="molecule type" value="Genomic_DNA"/>
</dbReference>
<dbReference type="GO" id="GO:0000978">
    <property type="term" value="F:RNA polymerase II cis-regulatory region sequence-specific DNA binding"/>
    <property type="evidence" value="ECO:0007669"/>
    <property type="project" value="InterPro"/>
</dbReference>
<dbReference type="GO" id="GO:0016787">
    <property type="term" value="F:hydrolase activity"/>
    <property type="evidence" value="ECO:0007669"/>
    <property type="project" value="UniProtKB-KW"/>
</dbReference>
<dbReference type="Pfam" id="PF00271">
    <property type="entry name" value="Helicase_C"/>
    <property type="match status" value="1"/>
</dbReference>
<keyword evidence="5 12" id="KW-0347">Helicase</keyword>
<dbReference type="CDD" id="cd17956">
    <property type="entry name" value="DEADc_DDX51"/>
    <property type="match status" value="1"/>
</dbReference>
<feature type="domain" description="Helicase ATP-binding" evidence="14">
    <location>
        <begin position="210"/>
        <end position="417"/>
    </location>
</feature>
<dbReference type="InterPro" id="IPR014001">
    <property type="entry name" value="Helicase_ATP-bd"/>
</dbReference>
<gene>
    <name evidence="16" type="ORF">E3P86_00566</name>
</gene>
<comment type="similarity">
    <text evidence="2">Belongs to the Su(H) family.</text>
</comment>
<dbReference type="GO" id="GO:0005524">
    <property type="term" value="F:ATP binding"/>
    <property type="evidence" value="ECO:0007669"/>
    <property type="project" value="UniProtKB-UniRule"/>
</dbReference>
<keyword evidence="4 12" id="KW-0378">Hydrolase</keyword>
<dbReference type="SUPFAM" id="SSF110217">
    <property type="entry name" value="DNA-binding protein LAG-1 (CSL)"/>
    <property type="match status" value="1"/>
</dbReference>
<dbReference type="PROSITE" id="PS51194">
    <property type="entry name" value="HELICASE_CTER"/>
    <property type="match status" value="1"/>
</dbReference>
<dbReference type="PANTHER" id="PTHR24031">
    <property type="entry name" value="RNA HELICASE"/>
    <property type="match status" value="1"/>
</dbReference>
<dbReference type="Gene3D" id="3.40.50.300">
    <property type="entry name" value="P-loop containing nucleotide triphosphate hydrolases"/>
    <property type="match status" value="2"/>
</dbReference>
<accession>A0A4T0JH34</accession>
<dbReference type="InterPro" id="IPR001650">
    <property type="entry name" value="Helicase_C-like"/>
</dbReference>
<evidence type="ECO:0000256" key="13">
    <source>
        <dbReference type="SAM" id="MobiDB-lite"/>
    </source>
</evidence>
<comment type="similarity">
    <text evidence="12">Belongs to the DEAD box helicase family.</text>
</comment>
<feature type="region of interest" description="Disordered" evidence="13">
    <location>
        <begin position="864"/>
        <end position="910"/>
    </location>
</feature>
<evidence type="ECO:0000256" key="8">
    <source>
        <dbReference type="ARBA" id="ARBA00023015"/>
    </source>
</evidence>
<evidence type="ECO:0000313" key="17">
    <source>
        <dbReference type="Proteomes" id="UP000310689"/>
    </source>
</evidence>
<keyword evidence="11" id="KW-0539">Nucleus</keyword>
<evidence type="ECO:0000256" key="2">
    <source>
        <dbReference type="ARBA" id="ARBA00009704"/>
    </source>
</evidence>
<dbReference type="GO" id="GO:0003723">
    <property type="term" value="F:RNA binding"/>
    <property type="evidence" value="ECO:0007669"/>
    <property type="project" value="UniProtKB-UniRule"/>
</dbReference>
<evidence type="ECO:0000259" key="15">
    <source>
        <dbReference type="PROSITE" id="PS51194"/>
    </source>
</evidence>
<dbReference type="InterPro" id="IPR000629">
    <property type="entry name" value="RNA-helicase_DEAD-box_CS"/>
</dbReference>
<dbReference type="InterPro" id="IPR036358">
    <property type="entry name" value="BTD_sf"/>
</dbReference>
<evidence type="ECO:0000313" key="16">
    <source>
        <dbReference type="EMBL" id="TIB41948.1"/>
    </source>
</evidence>
<evidence type="ECO:0000256" key="9">
    <source>
        <dbReference type="ARBA" id="ARBA00023125"/>
    </source>
</evidence>
<keyword evidence="6 12" id="KW-0067">ATP-binding</keyword>
<evidence type="ECO:0000256" key="10">
    <source>
        <dbReference type="ARBA" id="ARBA00023163"/>
    </source>
</evidence>
<dbReference type="SMART" id="SM00490">
    <property type="entry name" value="HELICc"/>
    <property type="match status" value="1"/>
</dbReference>
<dbReference type="SMART" id="SM01267">
    <property type="entry name" value="LAG1_DNAbind"/>
    <property type="match status" value="1"/>
</dbReference>
<dbReference type="CDD" id="cd18787">
    <property type="entry name" value="SF2_C_DEAD"/>
    <property type="match status" value="1"/>
</dbReference>
<comment type="domain">
    <text evidence="12">The Q motif is unique to and characteristic of the DEAD box family of RNA helicases and controls ATP binding and hydrolysis.</text>
</comment>
<evidence type="ECO:0000256" key="4">
    <source>
        <dbReference type="ARBA" id="ARBA00022801"/>
    </source>
</evidence>
<feature type="compositionally biased region" description="Gly residues" evidence="13">
    <location>
        <begin position="1106"/>
        <end position="1115"/>
    </location>
</feature>
<evidence type="ECO:0000256" key="11">
    <source>
        <dbReference type="ARBA" id="ARBA00023242"/>
    </source>
</evidence>
<dbReference type="SMART" id="SM00487">
    <property type="entry name" value="DEXDc"/>
    <property type="match status" value="1"/>
</dbReference>
<dbReference type="InterPro" id="IPR015350">
    <property type="entry name" value="Beta-trefoil_DNA-bd_dom"/>
</dbReference>
<dbReference type="InterPro" id="IPR011545">
    <property type="entry name" value="DEAD/DEAH_box_helicase_dom"/>
</dbReference>